<dbReference type="EMBL" id="JADJMS010000007">
    <property type="protein sequence ID" value="MBK7414301.1"/>
    <property type="molecule type" value="Genomic_DNA"/>
</dbReference>
<feature type="non-terminal residue" evidence="1">
    <location>
        <position position="1"/>
    </location>
</feature>
<proteinExistence type="predicted"/>
<protein>
    <submittedName>
        <fullName evidence="1">Uncharacterized protein</fullName>
    </submittedName>
</protein>
<sequence length="54" mass="6146">HRPRQPVVNMVRQPEFVAYLQGEDFSRPLTLRSERGEDRVLDLPHHSLAPALGG</sequence>
<reference evidence="1 2" key="1">
    <citation type="submission" date="2020-10" db="EMBL/GenBank/DDBJ databases">
        <title>Connecting structure to function with the recovery of over 1000 high-quality activated sludge metagenome-assembled genomes encoding full-length rRNA genes using long-read sequencing.</title>
        <authorList>
            <person name="Singleton C.M."/>
            <person name="Petriglieri F."/>
            <person name="Kristensen J.M."/>
            <person name="Kirkegaard R.H."/>
            <person name="Michaelsen T.Y."/>
            <person name="Andersen M.H."/>
            <person name="Karst S.M."/>
            <person name="Dueholm M.S."/>
            <person name="Nielsen P.H."/>
            <person name="Albertsen M."/>
        </authorList>
    </citation>
    <scope>NUCLEOTIDE SEQUENCE [LARGE SCALE GENOMIC DNA]</scope>
    <source>
        <strain evidence="1">EsbW_18-Q3-R4-48_BATAC.463</strain>
    </source>
</reference>
<comment type="caution">
    <text evidence="1">The sequence shown here is derived from an EMBL/GenBank/DDBJ whole genome shotgun (WGS) entry which is preliminary data.</text>
</comment>
<accession>A0A935JUR2</accession>
<dbReference type="AlphaFoldDB" id="A0A935JUR2"/>
<evidence type="ECO:0000313" key="1">
    <source>
        <dbReference type="EMBL" id="MBK7414301.1"/>
    </source>
</evidence>
<name>A0A935JUR2_9RHOO</name>
<gene>
    <name evidence="1" type="ORF">IPJ38_03430</name>
</gene>
<organism evidence="1 2">
    <name type="scientific">Candidatus Dechloromonas phosphorivorans</name>
    <dbReference type="NCBI Taxonomy" id="2899244"/>
    <lineage>
        <taxon>Bacteria</taxon>
        <taxon>Pseudomonadati</taxon>
        <taxon>Pseudomonadota</taxon>
        <taxon>Betaproteobacteria</taxon>
        <taxon>Rhodocyclales</taxon>
        <taxon>Azonexaceae</taxon>
        <taxon>Dechloromonas</taxon>
    </lineage>
</organism>
<dbReference type="Proteomes" id="UP000739411">
    <property type="component" value="Unassembled WGS sequence"/>
</dbReference>
<evidence type="ECO:0000313" key="2">
    <source>
        <dbReference type="Proteomes" id="UP000739411"/>
    </source>
</evidence>